<gene>
    <name evidence="5" type="ordered locus">TC41_3078</name>
</gene>
<dbReference type="AlphaFoldDB" id="F8ILK8"/>
<name>F8ILK8_ALIAT</name>
<dbReference type="Proteomes" id="UP000000292">
    <property type="component" value="Chromosome"/>
</dbReference>
<dbReference type="HOGENOM" id="CLU_1559714_0_0_9"/>
<feature type="region of interest" description="Disordered" evidence="3">
    <location>
        <begin position="69"/>
        <end position="93"/>
    </location>
</feature>
<sequence>MRGAAKRYARVAGYDEAYQEACAAFLHAIATHHPDAAPFPAYAASRVYGDTRTSMRRWWLAQERTAFQRQSEEGSHEEWDEEPERKGPCCSAEGDSFDRVDQRLTLLRLAREARLAPREAAWLALELAGLDTSEVAEQLGVSPATVRTWRMRAVRKMRERALNAGLSLSDL</sequence>
<keyword evidence="2" id="KW-0804">Transcription</keyword>
<reference evidence="6" key="2">
    <citation type="submission" date="2011-06" db="EMBL/GenBank/DDBJ databases">
        <title>The complete genome sequence of Alicyclobacillus acidocaldarius sp. Tc-4-1.</title>
        <authorList>
            <person name="Chen Y."/>
            <person name="He Y."/>
            <person name="Dong Z."/>
            <person name="Hu S."/>
        </authorList>
    </citation>
    <scope>NUCLEOTIDE SEQUENCE [LARGE SCALE GENOMIC DNA]</scope>
    <source>
        <strain evidence="6">Tc-4-1</strain>
    </source>
</reference>
<dbReference type="eggNOG" id="COG1595">
    <property type="taxonomic scope" value="Bacteria"/>
</dbReference>
<dbReference type="STRING" id="1048834.TC41_3078"/>
<dbReference type="EMBL" id="CP002902">
    <property type="protein sequence ID" value="AEJ44962.1"/>
    <property type="molecule type" value="Genomic_DNA"/>
</dbReference>
<evidence type="ECO:0000256" key="3">
    <source>
        <dbReference type="SAM" id="MobiDB-lite"/>
    </source>
</evidence>
<evidence type="ECO:0000259" key="4">
    <source>
        <dbReference type="PROSITE" id="PS00622"/>
    </source>
</evidence>
<proteinExistence type="predicted"/>
<evidence type="ECO:0000313" key="5">
    <source>
        <dbReference type="EMBL" id="AEJ44962.1"/>
    </source>
</evidence>
<keyword evidence="1" id="KW-0805">Transcription regulation</keyword>
<dbReference type="PRINTS" id="PR00038">
    <property type="entry name" value="HTHLUXR"/>
</dbReference>
<dbReference type="Pfam" id="PF08281">
    <property type="entry name" value="Sigma70_r4_2"/>
    <property type="match status" value="1"/>
</dbReference>
<dbReference type="InterPro" id="IPR013249">
    <property type="entry name" value="RNA_pol_sigma70_r4_t2"/>
</dbReference>
<dbReference type="InterPro" id="IPR036388">
    <property type="entry name" value="WH-like_DNA-bd_sf"/>
</dbReference>
<dbReference type="Gene3D" id="1.10.10.10">
    <property type="entry name" value="Winged helix-like DNA-binding domain superfamily/Winged helix DNA-binding domain"/>
    <property type="match status" value="1"/>
</dbReference>
<evidence type="ECO:0000256" key="1">
    <source>
        <dbReference type="ARBA" id="ARBA00023015"/>
    </source>
</evidence>
<dbReference type="KEGG" id="aad:TC41_3078"/>
<protein>
    <submittedName>
        <fullName evidence="5">Transcriptional regulator, LuxR family</fullName>
    </submittedName>
</protein>
<reference evidence="5 6" key="1">
    <citation type="journal article" date="2011" name="J. Bacteriol.">
        <title>Complete Genome Sequence of Alicyclobacillus acidocaldarius Strain Tc-4-1.</title>
        <authorList>
            <person name="Chen Y."/>
            <person name="He Y."/>
            <person name="Zhang B."/>
            <person name="Yang J."/>
            <person name="Li W."/>
            <person name="Dong Z."/>
            <person name="Hu S."/>
        </authorList>
    </citation>
    <scope>NUCLEOTIDE SEQUENCE [LARGE SCALE GENOMIC DNA]</scope>
    <source>
        <strain evidence="5 6">Tc-4-1</strain>
    </source>
</reference>
<feature type="compositionally biased region" description="Basic and acidic residues" evidence="3">
    <location>
        <begin position="70"/>
        <end position="87"/>
    </location>
</feature>
<evidence type="ECO:0000256" key="2">
    <source>
        <dbReference type="ARBA" id="ARBA00023163"/>
    </source>
</evidence>
<dbReference type="NCBIfam" id="TIGR02937">
    <property type="entry name" value="sigma70-ECF"/>
    <property type="match status" value="1"/>
</dbReference>
<feature type="domain" description="HTH luxR-type" evidence="4">
    <location>
        <begin position="129"/>
        <end position="156"/>
    </location>
</feature>
<accession>F8ILK8</accession>
<dbReference type="GO" id="GO:0003677">
    <property type="term" value="F:DNA binding"/>
    <property type="evidence" value="ECO:0007669"/>
    <property type="project" value="InterPro"/>
</dbReference>
<dbReference type="PATRIC" id="fig|1048834.4.peg.2921"/>
<dbReference type="SUPFAM" id="SSF46894">
    <property type="entry name" value="C-terminal effector domain of the bipartite response regulators"/>
    <property type="match status" value="1"/>
</dbReference>
<dbReference type="SMART" id="SM00421">
    <property type="entry name" value="HTH_LUXR"/>
    <property type="match status" value="1"/>
</dbReference>
<dbReference type="InterPro" id="IPR014284">
    <property type="entry name" value="RNA_pol_sigma-70_dom"/>
</dbReference>
<dbReference type="PROSITE" id="PS00622">
    <property type="entry name" value="HTH_LUXR_1"/>
    <property type="match status" value="1"/>
</dbReference>
<dbReference type="InterPro" id="IPR000792">
    <property type="entry name" value="Tscrpt_reg_LuxR_C"/>
</dbReference>
<organism evidence="5 6">
    <name type="scientific">Alicyclobacillus acidocaldarius (strain Tc-4-1)</name>
    <name type="common">Bacillus acidocaldarius</name>
    <dbReference type="NCBI Taxonomy" id="1048834"/>
    <lineage>
        <taxon>Bacteria</taxon>
        <taxon>Bacillati</taxon>
        <taxon>Bacillota</taxon>
        <taxon>Bacilli</taxon>
        <taxon>Bacillales</taxon>
        <taxon>Alicyclobacillaceae</taxon>
        <taxon>Alicyclobacillus</taxon>
    </lineage>
</organism>
<dbReference type="InterPro" id="IPR016032">
    <property type="entry name" value="Sig_transdc_resp-reg_C-effctor"/>
</dbReference>
<dbReference type="GO" id="GO:0016987">
    <property type="term" value="F:sigma factor activity"/>
    <property type="evidence" value="ECO:0007669"/>
    <property type="project" value="InterPro"/>
</dbReference>
<evidence type="ECO:0000313" key="6">
    <source>
        <dbReference type="Proteomes" id="UP000000292"/>
    </source>
</evidence>
<dbReference type="GO" id="GO:0006352">
    <property type="term" value="P:DNA-templated transcription initiation"/>
    <property type="evidence" value="ECO:0007669"/>
    <property type="project" value="InterPro"/>
</dbReference>